<dbReference type="GO" id="GO:0008013">
    <property type="term" value="F:beta-catenin binding"/>
    <property type="evidence" value="ECO:0007669"/>
    <property type="project" value="TreeGrafter"/>
</dbReference>
<feature type="region of interest" description="Disordered" evidence="5">
    <location>
        <begin position="641"/>
        <end position="716"/>
    </location>
</feature>
<dbReference type="RefSeq" id="XP_014256540.1">
    <property type="nucleotide sequence ID" value="XM_014401054.2"/>
</dbReference>
<dbReference type="PANTHER" id="PTHR46102:SF2">
    <property type="entry name" value="AXIN"/>
    <property type="match status" value="1"/>
</dbReference>
<dbReference type="InterPro" id="IPR016137">
    <property type="entry name" value="RGS"/>
</dbReference>
<dbReference type="CTD" id="43565"/>
<feature type="region of interest" description="Disordered" evidence="5">
    <location>
        <begin position="305"/>
        <end position="343"/>
    </location>
</feature>
<dbReference type="InterPro" id="IPR024066">
    <property type="entry name" value="RGS_subdom1/3"/>
</dbReference>
<evidence type="ECO:0000256" key="2">
    <source>
        <dbReference type="ARBA" id="ARBA00022490"/>
    </source>
</evidence>
<dbReference type="GO" id="GO:0032436">
    <property type="term" value="P:positive regulation of proteasomal ubiquitin-dependent protein catabolic process"/>
    <property type="evidence" value="ECO:0007669"/>
    <property type="project" value="TreeGrafter"/>
</dbReference>
<keyword evidence="9" id="KW-1185">Reference proteome</keyword>
<dbReference type="KEGG" id="clec:106670580"/>
<organism evidence="8 9">
    <name type="scientific">Cimex lectularius</name>
    <name type="common">Bed bug</name>
    <name type="synonym">Acanthia lectularia</name>
    <dbReference type="NCBI Taxonomy" id="79782"/>
    <lineage>
        <taxon>Eukaryota</taxon>
        <taxon>Metazoa</taxon>
        <taxon>Ecdysozoa</taxon>
        <taxon>Arthropoda</taxon>
        <taxon>Hexapoda</taxon>
        <taxon>Insecta</taxon>
        <taxon>Pterygota</taxon>
        <taxon>Neoptera</taxon>
        <taxon>Paraneoptera</taxon>
        <taxon>Hemiptera</taxon>
        <taxon>Heteroptera</taxon>
        <taxon>Panheteroptera</taxon>
        <taxon>Cimicomorpha</taxon>
        <taxon>Cimicidae</taxon>
        <taxon>Cimex</taxon>
    </lineage>
</organism>
<dbReference type="Pfam" id="PF08833">
    <property type="entry name" value="Axin_b-cat_bind"/>
    <property type="match status" value="1"/>
</dbReference>
<evidence type="ECO:0000256" key="3">
    <source>
        <dbReference type="ARBA" id="ARBA00022687"/>
    </source>
</evidence>
<accession>A0A8I6S5M8</accession>
<dbReference type="InterPro" id="IPR044926">
    <property type="entry name" value="RGS_subdomain_2"/>
</dbReference>
<sequence length="832" mass="93344">MSMFHHNAPRPPVVPGEETEGIENKIVNVGVVKAHNPALTPRTSSLYQHSINDGIAPLGFEPEGSSGSPHCGEQSSMLCGDIRPHCGNHSPPGYLKWARNLPSLLADPAGVELFRQYLHQEGKSHSDALDFWFACEGLHKQSDPDRVTQFVKVIYRRFFIKTQLMGISESHRKAVHRRLKDSNSICDKSVFDSTQAQIEALITETTYPNFLKSELYLNHVQSMQNGSGESSGSSEQGMHSGANPLMLATLHEDQILDTSANPSFGPLTKDMLIFTQRRRASETSKPEVFAGMFLYPGKAGPGRAYSSYNPVSRQDSELQSLSSDARTESDNMSLTDSSVDGRPFNAKMTRKQFQKHCRQVKESANLNRDPYMHHIVIPRTQRMQKDQVHPMKPERFAAILIEKLESVKRSQDVQEKLAHKLLEAEDGAPSAKSLADAIRERFQVEDDNDQDILDQHVSRVWSDQTPSRTPGLTSPRPKSPDPLRRNRAVPPTINKICVSGGGSAMAVSYSQNPYTISHPYQARLYNSRHVRKDKDIFSTFSSDSGNVHDFPESIDQKLHMPKSKSMPDYAESTDSSLPSHDGRFIRGSREWFASSRKYNKKPELTDSGVSVVSESASSHSALLSNKDNRVMSWLIESDRTGCCSHSERDSERASSCSGGSRYDGKHHARPNPVRGRRSPPSGPAQPFIADPSMPPLPSPHTPTQLDEARRRLEDQARCKQNRQSFRCVQMGKAEPPLSGTSTLRKPKSSDMYTTVVFSFCDEQFPYRTKIPGHSITLKQFKEFLPKKGNYRYFFKTECEDLDVRVIQEEITDDSEVLPLWEGKVMAQVKPLE</sequence>
<evidence type="ECO:0000256" key="4">
    <source>
        <dbReference type="PROSITE-ProRule" id="PRU00069"/>
    </source>
</evidence>
<dbReference type="InterPro" id="IPR014936">
    <property type="entry name" value="Axin_b-cat-bd"/>
</dbReference>
<evidence type="ECO:0000313" key="9">
    <source>
        <dbReference type="Proteomes" id="UP000494040"/>
    </source>
</evidence>
<feature type="compositionally biased region" description="Basic residues" evidence="5">
    <location>
        <begin position="664"/>
        <end position="677"/>
    </location>
</feature>
<dbReference type="PROSITE" id="PS50132">
    <property type="entry name" value="RGS"/>
    <property type="match status" value="1"/>
</dbReference>
<dbReference type="PANTHER" id="PTHR46102">
    <property type="entry name" value="AXIN"/>
    <property type="match status" value="1"/>
</dbReference>
<dbReference type="OrthoDB" id="10007451at2759"/>
<dbReference type="GO" id="GO:0019901">
    <property type="term" value="F:protein kinase binding"/>
    <property type="evidence" value="ECO:0007669"/>
    <property type="project" value="TreeGrafter"/>
</dbReference>
<name>A0A8I6S5M8_CIMLE</name>
<evidence type="ECO:0000259" key="6">
    <source>
        <dbReference type="PROSITE" id="PS50132"/>
    </source>
</evidence>
<dbReference type="GeneID" id="106670580"/>
<dbReference type="InterPro" id="IPR001158">
    <property type="entry name" value="DIX"/>
</dbReference>
<dbReference type="SMART" id="SM00021">
    <property type="entry name" value="DAX"/>
    <property type="match status" value="1"/>
</dbReference>
<protein>
    <recommendedName>
        <fullName evidence="10">Axin</fullName>
    </recommendedName>
</protein>
<dbReference type="GO" id="GO:0016055">
    <property type="term" value="P:Wnt signaling pathway"/>
    <property type="evidence" value="ECO:0007669"/>
    <property type="project" value="UniProtKB-KW"/>
</dbReference>
<feature type="domain" description="DIX" evidence="7">
    <location>
        <begin position="750"/>
        <end position="832"/>
    </location>
</feature>
<feature type="region of interest" description="Disordered" evidence="5">
    <location>
        <begin position="559"/>
        <end position="582"/>
    </location>
</feature>
<dbReference type="Gene3D" id="2.40.240.130">
    <property type="match status" value="1"/>
</dbReference>
<dbReference type="InterPro" id="IPR029071">
    <property type="entry name" value="Ubiquitin-like_domsf"/>
</dbReference>
<dbReference type="GO" id="GO:0048468">
    <property type="term" value="P:cell development"/>
    <property type="evidence" value="ECO:0007669"/>
    <property type="project" value="TreeGrafter"/>
</dbReference>
<dbReference type="GO" id="GO:0060090">
    <property type="term" value="F:molecular adaptor activity"/>
    <property type="evidence" value="ECO:0007669"/>
    <property type="project" value="TreeGrafter"/>
</dbReference>
<dbReference type="Pfam" id="PF00778">
    <property type="entry name" value="DIX"/>
    <property type="match status" value="1"/>
</dbReference>
<feature type="compositionally biased region" description="Polar residues" evidence="5">
    <location>
        <begin position="306"/>
        <end position="338"/>
    </location>
</feature>
<dbReference type="RefSeq" id="XP_014256539.1">
    <property type="nucleotide sequence ID" value="XM_014401053.2"/>
</dbReference>
<keyword evidence="2" id="KW-0963">Cytoplasm</keyword>
<keyword evidence="3 4" id="KW-0879">Wnt signaling pathway</keyword>
<dbReference type="OMA" id="YVYTAST"/>
<dbReference type="GO" id="GO:0031625">
    <property type="term" value="F:ubiquitin protein ligase binding"/>
    <property type="evidence" value="ECO:0007669"/>
    <property type="project" value="TreeGrafter"/>
</dbReference>
<feature type="domain" description="RGS" evidence="6">
    <location>
        <begin position="100"/>
        <end position="220"/>
    </location>
</feature>
<evidence type="ECO:0000256" key="1">
    <source>
        <dbReference type="ARBA" id="ARBA00004496"/>
    </source>
</evidence>
<dbReference type="Gene3D" id="1.10.167.10">
    <property type="entry name" value="Regulator of G-protein Signalling 4, domain 2"/>
    <property type="match status" value="1"/>
</dbReference>
<dbReference type="GO" id="GO:0030877">
    <property type="term" value="C:beta-catenin destruction complex"/>
    <property type="evidence" value="ECO:0007669"/>
    <property type="project" value="TreeGrafter"/>
</dbReference>
<dbReference type="InterPro" id="IPR036305">
    <property type="entry name" value="RGS_sf"/>
</dbReference>
<feature type="compositionally biased region" description="Basic and acidic residues" evidence="5">
    <location>
        <begin position="706"/>
        <end position="716"/>
    </location>
</feature>
<dbReference type="GO" id="GO:0005737">
    <property type="term" value="C:cytoplasm"/>
    <property type="evidence" value="ECO:0007669"/>
    <property type="project" value="UniProtKB-SubCell"/>
</dbReference>
<dbReference type="PROSITE" id="PS50841">
    <property type="entry name" value="DIX"/>
    <property type="match status" value="1"/>
</dbReference>
<dbReference type="Proteomes" id="UP000494040">
    <property type="component" value="Unassembled WGS sequence"/>
</dbReference>
<dbReference type="SUPFAM" id="SSF54236">
    <property type="entry name" value="Ubiquitin-like"/>
    <property type="match status" value="1"/>
</dbReference>
<dbReference type="Pfam" id="PF00615">
    <property type="entry name" value="RGS"/>
    <property type="match status" value="1"/>
</dbReference>
<dbReference type="InterPro" id="IPR038207">
    <property type="entry name" value="DIX_dom_sf"/>
</dbReference>
<dbReference type="GO" id="GO:0090090">
    <property type="term" value="P:negative regulation of canonical Wnt signaling pathway"/>
    <property type="evidence" value="ECO:0007669"/>
    <property type="project" value="InterPro"/>
</dbReference>
<dbReference type="AlphaFoldDB" id="A0A8I6S5M8"/>
<proteinExistence type="predicted"/>
<dbReference type="SMART" id="SM00315">
    <property type="entry name" value="RGS"/>
    <property type="match status" value="1"/>
</dbReference>
<dbReference type="PRINTS" id="PR01301">
    <property type="entry name" value="RGSPROTEIN"/>
</dbReference>
<dbReference type="SUPFAM" id="SSF48097">
    <property type="entry name" value="Regulator of G-protein signaling, RGS"/>
    <property type="match status" value="1"/>
</dbReference>
<dbReference type="GO" id="GO:0005886">
    <property type="term" value="C:plasma membrane"/>
    <property type="evidence" value="ECO:0007669"/>
    <property type="project" value="TreeGrafter"/>
</dbReference>
<feature type="region of interest" description="Disordered" evidence="5">
    <location>
        <begin position="457"/>
        <end position="489"/>
    </location>
</feature>
<comment type="subcellular location">
    <subcellularLocation>
        <location evidence="1">Cytoplasm</location>
    </subcellularLocation>
</comment>
<reference evidence="8" key="1">
    <citation type="submission" date="2022-01" db="UniProtKB">
        <authorList>
            <consortium name="EnsemblMetazoa"/>
        </authorList>
    </citation>
    <scope>IDENTIFICATION</scope>
</reference>
<evidence type="ECO:0000256" key="5">
    <source>
        <dbReference type="SAM" id="MobiDB-lite"/>
    </source>
</evidence>
<evidence type="ECO:0000313" key="8">
    <source>
        <dbReference type="EnsemblMetazoa" id="XP_014256540.1"/>
    </source>
</evidence>
<dbReference type="Gene3D" id="1.10.196.10">
    <property type="match status" value="1"/>
</dbReference>
<dbReference type="EnsemblMetazoa" id="XM_014401053.2">
    <property type="protein sequence ID" value="XP_014256539.1"/>
    <property type="gene ID" value="LOC106670580"/>
</dbReference>
<evidence type="ECO:0000259" key="7">
    <source>
        <dbReference type="PROSITE" id="PS50841"/>
    </source>
</evidence>
<feature type="compositionally biased region" description="Polar residues" evidence="5">
    <location>
        <begin position="461"/>
        <end position="472"/>
    </location>
</feature>
<dbReference type="InterPro" id="IPR043581">
    <property type="entry name" value="Axin-like"/>
</dbReference>
<dbReference type="EnsemblMetazoa" id="XM_014401054.2">
    <property type="protein sequence ID" value="XP_014256540.1"/>
    <property type="gene ID" value="LOC106670580"/>
</dbReference>
<dbReference type="GO" id="GO:0005634">
    <property type="term" value="C:nucleus"/>
    <property type="evidence" value="ECO:0007669"/>
    <property type="project" value="TreeGrafter"/>
</dbReference>
<evidence type="ECO:0008006" key="10">
    <source>
        <dbReference type="Google" id="ProtNLM"/>
    </source>
</evidence>